<dbReference type="InterPro" id="IPR050435">
    <property type="entry name" value="MZM1/LYRM7"/>
</dbReference>
<evidence type="ECO:0000256" key="1">
    <source>
        <dbReference type="ARBA" id="ARBA00004305"/>
    </source>
</evidence>
<comment type="subcellular location">
    <subcellularLocation>
        <location evidence="1">Mitochondrion matrix</location>
    </subcellularLocation>
</comment>
<dbReference type="PANTHER" id="PTHR46749:SF1">
    <property type="entry name" value="COMPLEX III ASSEMBLY FACTOR LYRM7"/>
    <property type="match status" value="1"/>
</dbReference>
<keyword evidence="6" id="KW-0496">Mitochondrion</keyword>
<sequence length="112" mass="12393">MALAAYRHVLRAMRIAFRGDLDMVQAARHQARHDFRRDMSLEPASTAAVKAIEHAEGVAQTLRENVVQGQAVSGEEGTYKLNIHEHTERGENDTVKNPRGKGGKVKVDTGNF</sequence>
<evidence type="ECO:0000256" key="2">
    <source>
        <dbReference type="ARBA" id="ARBA00009949"/>
    </source>
</evidence>
<comment type="similarity">
    <text evidence="2">Belongs to the complex I LYR family. MZM1 subfamily.</text>
</comment>
<comment type="subunit">
    <text evidence="3">Interacts with RIP1.</text>
</comment>
<name>A0AAN7STT0_9EURO</name>
<evidence type="ECO:0000256" key="8">
    <source>
        <dbReference type="ARBA" id="ARBA00025268"/>
    </source>
</evidence>
<evidence type="ECO:0000313" key="11">
    <source>
        <dbReference type="Proteomes" id="UP001309876"/>
    </source>
</evidence>
<comment type="function">
    <text evidence="8">Assembly factor required for Rieske Fe-S protein RIP1 incorporation into the cytochrome b-c1 (CIII) complex. Functions as a chaperone, binding to this subunit within the mitochondrial matrix and stabilizing it prior to its translocation and insertion into the late CIII dimeric intermediate within the mitochondrial inner membrane. Modulates the mitochondrial matrix zinc pool.</text>
</comment>
<evidence type="ECO:0000256" key="5">
    <source>
        <dbReference type="ARBA" id="ARBA00022946"/>
    </source>
</evidence>
<dbReference type="AlphaFoldDB" id="A0AAN7STT0"/>
<dbReference type="InterPro" id="IPR045298">
    <property type="entry name" value="Complex1_LYR_LYRM7"/>
</dbReference>
<dbReference type="GO" id="GO:0034551">
    <property type="term" value="P:mitochondrial respiratory chain complex III assembly"/>
    <property type="evidence" value="ECO:0007669"/>
    <property type="project" value="InterPro"/>
</dbReference>
<comment type="caution">
    <text evidence="10">The sequence shown here is derived from an EMBL/GenBank/DDBJ whole genome shotgun (WGS) entry which is preliminary data.</text>
</comment>
<keyword evidence="5" id="KW-0809">Transit peptide</keyword>
<proteinExistence type="inferred from homology"/>
<dbReference type="GO" id="GO:0005759">
    <property type="term" value="C:mitochondrial matrix"/>
    <property type="evidence" value="ECO:0007669"/>
    <property type="project" value="UniProtKB-SubCell"/>
</dbReference>
<protein>
    <recommendedName>
        <fullName evidence="4">Mitochondrial zinc maintenance protein 1, mitochondrial</fullName>
    </recommendedName>
</protein>
<feature type="compositionally biased region" description="Basic and acidic residues" evidence="9">
    <location>
        <begin position="82"/>
        <end position="96"/>
    </location>
</feature>
<dbReference type="GO" id="GO:0044183">
    <property type="term" value="F:protein folding chaperone"/>
    <property type="evidence" value="ECO:0007669"/>
    <property type="project" value="TreeGrafter"/>
</dbReference>
<keyword evidence="7" id="KW-0143">Chaperone</keyword>
<feature type="region of interest" description="Disordered" evidence="9">
    <location>
        <begin position="77"/>
        <end position="112"/>
    </location>
</feature>
<dbReference type="Proteomes" id="UP001309876">
    <property type="component" value="Unassembled WGS sequence"/>
</dbReference>
<evidence type="ECO:0000256" key="9">
    <source>
        <dbReference type="SAM" id="MobiDB-lite"/>
    </source>
</evidence>
<accession>A0AAN7STT0</accession>
<evidence type="ECO:0000256" key="4">
    <source>
        <dbReference type="ARBA" id="ARBA00015108"/>
    </source>
</evidence>
<reference evidence="10 11" key="1">
    <citation type="submission" date="2023-08" db="EMBL/GenBank/DDBJ databases">
        <title>Black Yeasts Isolated from many extreme environments.</title>
        <authorList>
            <person name="Coleine C."/>
            <person name="Stajich J.E."/>
            <person name="Selbmann L."/>
        </authorList>
    </citation>
    <scope>NUCLEOTIDE SEQUENCE [LARGE SCALE GENOMIC DNA]</scope>
    <source>
        <strain evidence="10 11">CCFEE 5910</strain>
    </source>
</reference>
<evidence type="ECO:0000256" key="6">
    <source>
        <dbReference type="ARBA" id="ARBA00023128"/>
    </source>
</evidence>
<dbReference type="PANTHER" id="PTHR46749">
    <property type="entry name" value="COMPLEX III ASSEMBLY FACTOR LYRM7"/>
    <property type="match status" value="1"/>
</dbReference>
<organism evidence="10 11">
    <name type="scientific">Lithohypha guttulata</name>
    <dbReference type="NCBI Taxonomy" id="1690604"/>
    <lineage>
        <taxon>Eukaryota</taxon>
        <taxon>Fungi</taxon>
        <taxon>Dikarya</taxon>
        <taxon>Ascomycota</taxon>
        <taxon>Pezizomycotina</taxon>
        <taxon>Eurotiomycetes</taxon>
        <taxon>Chaetothyriomycetidae</taxon>
        <taxon>Chaetothyriales</taxon>
        <taxon>Trichomeriaceae</taxon>
        <taxon>Lithohypha</taxon>
    </lineage>
</organism>
<evidence type="ECO:0000256" key="3">
    <source>
        <dbReference type="ARBA" id="ARBA00011589"/>
    </source>
</evidence>
<evidence type="ECO:0000256" key="7">
    <source>
        <dbReference type="ARBA" id="ARBA00023186"/>
    </source>
</evidence>
<keyword evidence="11" id="KW-1185">Reference proteome</keyword>
<dbReference type="EMBL" id="JAVRRJ010000010">
    <property type="protein sequence ID" value="KAK5081297.1"/>
    <property type="molecule type" value="Genomic_DNA"/>
</dbReference>
<gene>
    <name evidence="10" type="primary">MZM1</name>
    <name evidence="10" type="ORF">LTR05_008091</name>
</gene>
<dbReference type="CDD" id="cd20267">
    <property type="entry name" value="Complex1_LYR_LYRM7"/>
    <property type="match status" value="1"/>
</dbReference>
<evidence type="ECO:0000313" key="10">
    <source>
        <dbReference type="EMBL" id="KAK5081297.1"/>
    </source>
</evidence>